<organism evidence="1 2">
    <name type="scientific">Acetatifactor muris</name>
    <dbReference type="NCBI Taxonomy" id="879566"/>
    <lineage>
        <taxon>Bacteria</taxon>
        <taxon>Bacillati</taxon>
        <taxon>Bacillota</taxon>
        <taxon>Clostridia</taxon>
        <taxon>Lachnospirales</taxon>
        <taxon>Lachnospiraceae</taxon>
        <taxon>Acetatifactor</taxon>
    </lineage>
</organism>
<keyword evidence="2" id="KW-1185">Reference proteome</keyword>
<dbReference type="RefSeq" id="WP_103241917.1">
    <property type="nucleotide sequence ID" value="NZ_JANJZD010000037.1"/>
</dbReference>
<dbReference type="SUPFAM" id="SSF51126">
    <property type="entry name" value="Pectin lyase-like"/>
    <property type="match status" value="2"/>
</dbReference>
<dbReference type="OrthoDB" id="9803285at2"/>
<dbReference type="Proteomes" id="UP000236311">
    <property type="component" value="Unassembled WGS sequence"/>
</dbReference>
<protein>
    <recommendedName>
        <fullName evidence="3">DUF3737 family protein</fullName>
    </recommendedName>
</protein>
<reference evidence="1 2" key="1">
    <citation type="submission" date="2018-01" db="EMBL/GenBank/DDBJ databases">
        <authorList>
            <person name="Gaut B.S."/>
            <person name="Morton B.R."/>
            <person name="Clegg M.T."/>
            <person name="Duvall M.R."/>
        </authorList>
    </citation>
    <scope>NUCLEOTIDE SEQUENCE [LARGE SCALE GENOMIC DNA]</scope>
    <source>
        <strain evidence="1">GP69</strain>
    </source>
</reference>
<dbReference type="InterPro" id="IPR012334">
    <property type="entry name" value="Pectin_lyas_fold"/>
</dbReference>
<accession>A0A2K4ZN84</accession>
<sequence length="291" mass="33181">MREVNQQFLTGERAMFQASDCHISYCTFADGESPLKESGNLEIDNTLFKWKYPLWYCKNVTMKDSTLFDMARAGIWYTENISIADTIIEAPKTFRRTKGIRLRNVDMPNAAETLWNCRDIEMKRVMAKGDYFAMNSSNIVAENFDLVGNYSFDGCSNVEIHNSRLLSKDAFWNAENVTVYDSFISGEYLGWNSRNITLINCTIESLQGMCYIDNLVMKNCRLMNTNLAFEYSQADVEIIGSVDSVFNPKGGIIRADRIGELILDGRKVKIDQTQIVAGEIVKKSDRASWED</sequence>
<gene>
    <name evidence="1" type="ORF">AMURIS_04688</name>
</gene>
<evidence type="ECO:0008006" key="3">
    <source>
        <dbReference type="Google" id="ProtNLM"/>
    </source>
</evidence>
<proteinExistence type="predicted"/>
<dbReference type="Pfam" id="PF12541">
    <property type="entry name" value="DUF3737"/>
    <property type="match status" value="1"/>
</dbReference>
<name>A0A2K4ZN84_9FIRM</name>
<dbReference type="InterPro" id="IPR011050">
    <property type="entry name" value="Pectin_lyase_fold/virulence"/>
</dbReference>
<dbReference type="AlphaFoldDB" id="A0A2K4ZN84"/>
<dbReference type="InterPro" id="IPR022208">
    <property type="entry name" value="DUF3737"/>
</dbReference>
<dbReference type="Gene3D" id="2.160.20.10">
    <property type="entry name" value="Single-stranded right-handed beta-helix, Pectin lyase-like"/>
    <property type="match status" value="1"/>
</dbReference>
<evidence type="ECO:0000313" key="2">
    <source>
        <dbReference type="Proteomes" id="UP000236311"/>
    </source>
</evidence>
<evidence type="ECO:0000313" key="1">
    <source>
        <dbReference type="EMBL" id="SOY31939.1"/>
    </source>
</evidence>
<dbReference type="EMBL" id="OFSM01000035">
    <property type="protein sequence ID" value="SOY31939.1"/>
    <property type="molecule type" value="Genomic_DNA"/>
</dbReference>